<gene>
    <name evidence="1" type="ORF">L596_025047</name>
</gene>
<accession>A0A4U5M6P9</accession>
<proteinExistence type="predicted"/>
<reference evidence="1 2" key="1">
    <citation type="journal article" date="2015" name="Genome Biol.">
        <title>Comparative genomics of Steinernema reveals deeply conserved gene regulatory networks.</title>
        <authorList>
            <person name="Dillman A.R."/>
            <person name="Macchietto M."/>
            <person name="Porter C.F."/>
            <person name="Rogers A."/>
            <person name="Williams B."/>
            <person name="Antoshechkin I."/>
            <person name="Lee M.M."/>
            <person name="Goodwin Z."/>
            <person name="Lu X."/>
            <person name="Lewis E.E."/>
            <person name="Goodrich-Blair H."/>
            <person name="Stock S.P."/>
            <person name="Adams B.J."/>
            <person name="Sternberg P.W."/>
            <person name="Mortazavi A."/>
        </authorList>
    </citation>
    <scope>NUCLEOTIDE SEQUENCE [LARGE SCALE GENOMIC DNA]</scope>
    <source>
        <strain evidence="1 2">ALL</strain>
    </source>
</reference>
<keyword evidence="2" id="KW-1185">Reference proteome</keyword>
<dbReference type="EMBL" id="AZBU02000009">
    <property type="protein sequence ID" value="TKR64534.1"/>
    <property type="molecule type" value="Genomic_DNA"/>
</dbReference>
<dbReference type="Proteomes" id="UP000298663">
    <property type="component" value="Unassembled WGS sequence"/>
</dbReference>
<sequence>MLFQDNYHVSYALWHYVHMREGLGTSRWLVRNAFTNCEKLARVPEVCEFYRKNNGQKQTSLQELKEFLSLLKWLDFKNKLSHITYIGV</sequence>
<evidence type="ECO:0000313" key="2">
    <source>
        <dbReference type="Proteomes" id="UP000298663"/>
    </source>
</evidence>
<comment type="caution">
    <text evidence="1">The sequence shown here is derived from an EMBL/GenBank/DDBJ whole genome shotgun (WGS) entry which is preliminary data.</text>
</comment>
<protein>
    <submittedName>
        <fullName evidence="1">Uncharacterized protein</fullName>
    </submittedName>
</protein>
<dbReference type="AlphaFoldDB" id="A0A4U5M6P9"/>
<reference evidence="1 2" key="2">
    <citation type="journal article" date="2019" name="G3 (Bethesda)">
        <title>Hybrid Assembly of the Genome of the Entomopathogenic Nematode Steinernema carpocapsae Identifies the X-Chromosome.</title>
        <authorList>
            <person name="Serra L."/>
            <person name="Macchietto M."/>
            <person name="Macias-Munoz A."/>
            <person name="McGill C.J."/>
            <person name="Rodriguez I.M."/>
            <person name="Rodriguez B."/>
            <person name="Murad R."/>
            <person name="Mortazavi A."/>
        </authorList>
    </citation>
    <scope>NUCLEOTIDE SEQUENCE [LARGE SCALE GENOMIC DNA]</scope>
    <source>
        <strain evidence="1 2">ALL</strain>
    </source>
</reference>
<organism evidence="1 2">
    <name type="scientific">Steinernema carpocapsae</name>
    <name type="common">Entomopathogenic nematode</name>
    <dbReference type="NCBI Taxonomy" id="34508"/>
    <lineage>
        <taxon>Eukaryota</taxon>
        <taxon>Metazoa</taxon>
        <taxon>Ecdysozoa</taxon>
        <taxon>Nematoda</taxon>
        <taxon>Chromadorea</taxon>
        <taxon>Rhabditida</taxon>
        <taxon>Tylenchina</taxon>
        <taxon>Panagrolaimomorpha</taxon>
        <taxon>Strongyloidoidea</taxon>
        <taxon>Steinernematidae</taxon>
        <taxon>Steinernema</taxon>
    </lineage>
</organism>
<name>A0A4U5M6P9_STECR</name>
<evidence type="ECO:0000313" key="1">
    <source>
        <dbReference type="EMBL" id="TKR64534.1"/>
    </source>
</evidence>